<dbReference type="GO" id="GO:0016799">
    <property type="term" value="F:hydrolase activity, hydrolyzing N-glycosyl compounds"/>
    <property type="evidence" value="ECO:0007669"/>
    <property type="project" value="InterPro"/>
</dbReference>
<feature type="signal peptide" evidence="2">
    <location>
        <begin position="1"/>
        <end position="21"/>
    </location>
</feature>
<dbReference type="Pfam" id="PF01156">
    <property type="entry name" value="IU_nuc_hydro"/>
    <property type="match status" value="1"/>
</dbReference>
<comment type="similarity">
    <text evidence="1">Belongs to the IUNH family.</text>
</comment>
<name>A0A8H6RRI8_9PEZI</name>
<comment type="caution">
    <text evidence="4">The sequence shown here is derived from an EMBL/GenBank/DDBJ whole genome shotgun (WGS) entry which is preliminary data.</text>
</comment>
<dbReference type="InterPro" id="IPR036452">
    <property type="entry name" value="Ribo_hydro-like"/>
</dbReference>
<keyword evidence="5" id="KW-1185">Reference proteome</keyword>
<feature type="chain" id="PRO_5034576797" description="Inosine/uridine-preferring nucleoside hydrolase domain-containing protein" evidence="2">
    <location>
        <begin position="22"/>
        <end position="299"/>
    </location>
</feature>
<evidence type="ECO:0000313" key="4">
    <source>
        <dbReference type="EMBL" id="KAF7196023.1"/>
    </source>
</evidence>
<dbReference type="PANTHER" id="PTHR43264">
    <property type="match status" value="1"/>
</dbReference>
<dbReference type="InterPro" id="IPR001910">
    <property type="entry name" value="Inosine/uridine_hydrolase_dom"/>
</dbReference>
<dbReference type="PANTHER" id="PTHR43264:SF1">
    <property type="entry name" value="INOSINE_URIDINE-PREFERRING NUCLEOSIDE HYDROLASE DOMAIN-CONTAINING PROTEIN"/>
    <property type="match status" value="1"/>
</dbReference>
<dbReference type="EMBL" id="JABCIY010000032">
    <property type="protein sequence ID" value="KAF7196023.1"/>
    <property type="molecule type" value="Genomic_DNA"/>
</dbReference>
<evidence type="ECO:0000256" key="1">
    <source>
        <dbReference type="ARBA" id="ARBA00009176"/>
    </source>
</evidence>
<reference evidence="4" key="1">
    <citation type="submission" date="2020-04" db="EMBL/GenBank/DDBJ databases">
        <title>Draft genome resource of the tomato pathogen Pseudocercospora fuligena.</title>
        <authorList>
            <person name="Zaccaron A."/>
        </authorList>
    </citation>
    <scope>NUCLEOTIDE SEQUENCE</scope>
    <source>
        <strain evidence="4">PF001</strain>
    </source>
</reference>
<dbReference type="Gene3D" id="3.90.245.10">
    <property type="entry name" value="Ribonucleoside hydrolase-like"/>
    <property type="match status" value="2"/>
</dbReference>
<dbReference type="SUPFAM" id="SSF53590">
    <property type="entry name" value="Nucleoside hydrolase"/>
    <property type="match status" value="1"/>
</dbReference>
<proteinExistence type="inferred from homology"/>
<evidence type="ECO:0000313" key="5">
    <source>
        <dbReference type="Proteomes" id="UP000660729"/>
    </source>
</evidence>
<dbReference type="Proteomes" id="UP000660729">
    <property type="component" value="Unassembled WGS sequence"/>
</dbReference>
<organism evidence="4 5">
    <name type="scientific">Pseudocercospora fuligena</name>
    <dbReference type="NCBI Taxonomy" id="685502"/>
    <lineage>
        <taxon>Eukaryota</taxon>
        <taxon>Fungi</taxon>
        <taxon>Dikarya</taxon>
        <taxon>Ascomycota</taxon>
        <taxon>Pezizomycotina</taxon>
        <taxon>Dothideomycetes</taxon>
        <taxon>Dothideomycetidae</taxon>
        <taxon>Mycosphaerellales</taxon>
        <taxon>Mycosphaerellaceae</taxon>
        <taxon>Pseudocercospora</taxon>
    </lineage>
</organism>
<accession>A0A8H6RRI8</accession>
<dbReference type="AlphaFoldDB" id="A0A8H6RRI8"/>
<keyword evidence="2" id="KW-0732">Signal</keyword>
<protein>
    <recommendedName>
        <fullName evidence="3">Inosine/uridine-preferring nucleoside hydrolase domain-containing protein</fullName>
    </recommendedName>
</protein>
<gene>
    <name evidence="4" type="ORF">HII31_02649</name>
</gene>
<evidence type="ECO:0000259" key="3">
    <source>
        <dbReference type="Pfam" id="PF01156"/>
    </source>
</evidence>
<evidence type="ECO:0000256" key="2">
    <source>
        <dbReference type="SAM" id="SignalP"/>
    </source>
</evidence>
<sequence length="299" mass="32016">MFSFVTTIFCLFISSLTATKATDNNTSHGGKAIIIDTDIMGDVDDIGALAVANVLYNCGMADLKAVMINTNSSYGSLATSAINTYFGNGDVPIAASPSSITIISLGFLNNLATLLKSSNGTSLIETKVAELVIMGGAYPGPGWEFNFGYQDPAATAYILENWPNSIPITYSGFDLGANIYSGSRLREHAMADSPVLAAYEWYVGRCSTTRESWDPVTTLYGILGLDGFSALGLQEPFAYATENGYNSIVEANGTNAWVNDASVKNQRQLKLADGVSNASVAWMLDQFYIHDPIDKSCFN</sequence>
<feature type="domain" description="Inosine/uridine-preferring nucleoside hydrolase" evidence="3">
    <location>
        <begin position="94"/>
        <end position="188"/>
    </location>
</feature>
<dbReference type="OrthoDB" id="187522at2759"/>